<comment type="caution">
    <text evidence="1">The sequence shown here is derived from an EMBL/GenBank/DDBJ whole genome shotgun (WGS) entry which is preliminary data.</text>
</comment>
<proteinExistence type="predicted"/>
<dbReference type="Proteomes" id="UP000298493">
    <property type="component" value="Unassembled WGS sequence"/>
</dbReference>
<reference evidence="1 2" key="1">
    <citation type="submission" date="2019-04" db="EMBL/GenBank/DDBJ databases">
        <title>High contiguity whole genome sequence and gene annotation resource for two Venturia nashicola isolates.</title>
        <authorList>
            <person name="Prokchorchik M."/>
            <person name="Won K."/>
            <person name="Lee Y."/>
            <person name="Choi E.D."/>
            <person name="Segonzac C."/>
            <person name="Sohn K.H."/>
        </authorList>
    </citation>
    <scope>NUCLEOTIDE SEQUENCE [LARGE SCALE GENOMIC DNA]</scope>
    <source>
        <strain evidence="1 2">PRI2</strain>
    </source>
</reference>
<protein>
    <submittedName>
        <fullName evidence="1">Uncharacterized protein</fullName>
    </submittedName>
</protein>
<name>A0A4Z1NSK8_9PEZI</name>
<evidence type="ECO:0000313" key="2">
    <source>
        <dbReference type="Proteomes" id="UP000298493"/>
    </source>
</evidence>
<keyword evidence="2" id="KW-1185">Reference proteome</keyword>
<sequence length="186" mass="21291">MNRKDNGPEPESGSYVRFQWTALGPIEVSRSHLRQIIADHLVDINTNNILTLESAIILEHLNLTNLPDMSSTLTHAILNETEYHHFRPRCDSPYGETQSWSPLVWKPHLSVSIKVPANPVTWVQVNCLNEIFFKDAIFRARHLDSERKAHPSKTPPPLWAFQFPSKTVSTLLISTLQQDWDVTSMN</sequence>
<gene>
    <name evidence="1" type="ORF">E6O75_ATG05887</name>
</gene>
<organism evidence="1 2">
    <name type="scientific">Venturia nashicola</name>
    <dbReference type="NCBI Taxonomy" id="86259"/>
    <lineage>
        <taxon>Eukaryota</taxon>
        <taxon>Fungi</taxon>
        <taxon>Dikarya</taxon>
        <taxon>Ascomycota</taxon>
        <taxon>Pezizomycotina</taxon>
        <taxon>Dothideomycetes</taxon>
        <taxon>Pleosporomycetidae</taxon>
        <taxon>Venturiales</taxon>
        <taxon>Venturiaceae</taxon>
        <taxon>Venturia</taxon>
    </lineage>
</organism>
<accession>A0A4Z1NSK8</accession>
<dbReference type="EMBL" id="SNSC02000013">
    <property type="protein sequence ID" value="TID18766.1"/>
    <property type="molecule type" value="Genomic_DNA"/>
</dbReference>
<evidence type="ECO:0000313" key="1">
    <source>
        <dbReference type="EMBL" id="TID18766.1"/>
    </source>
</evidence>
<dbReference type="AlphaFoldDB" id="A0A4Z1NSK8"/>